<dbReference type="Proteomes" id="UP000005336">
    <property type="component" value="Unassembled WGS sequence"/>
</dbReference>
<evidence type="ECO:0000313" key="2">
    <source>
        <dbReference type="Proteomes" id="UP000005336"/>
    </source>
</evidence>
<protein>
    <recommendedName>
        <fullName evidence="3">Lipoprotein</fullName>
    </recommendedName>
</protein>
<sequence length="106" mass="12021">MKVWVAHQMKQYFCMIFFLLGACHSQEIKVKALRDVHGYNSTDAAYSISDTGEVDLSTVDFMIPKGSVCFLGNEKYGKTDRFVEIRCENGLIGLIIEDEAFMPLDE</sequence>
<keyword evidence="2" id="KW-1185">Reference proteome</keyword>
<reference evidence="1 2" key="1">
    <citation type="submission" date="2011-06" db="EMBL/GenBank/DDBJ databases">
        <authorList>
            <person name="Muzny D."/>
            <person name="Qin X."/>
            <person name="Deng J."/>
            <person name="Jiang H."/>
            <person name="Liu Y."/>
            <person name="Qu J."/>
            <person name="Song X.-Z."/>
            <person name="Zhang L."/>
            <person name="Thornton R."/>
            <person name="Coyle M."/>
            <person name="Francisco L."/>
            <person name="Jackson L."/>
            <person name="Javaid M."/>
            <person name="Korchina V."/>
            <person name="Kovar C."/>
            <person name="Mata R."/>
            <person name="Mathew T."/>
            <person name="Ngo R."/>
            <person name="Nguyen L."/>
            <person name="Nguyen N."/>
            <person name="Okwuonu G."/>
            <person name="Ongeri F."/>
            <person name="Pham C."/>
            <person name="Simmons D."/>
            <person name="Wilczek-Boney K."/>
            <person name="Hale W."/>
            <person name="Jakkamsetti A."/>
            <person name="Pham P."/>
            <person name="Ruth R."/>
            <person name="San Lucas F."/>
            <person name="Warren J."/>
            <person name="Zhang J."/>
            <person name="Zhao Z."/>
            <person name="Zhou C."/>
            <person name="Zhu D."/>
            <person name="Lee S."/>
            <person name="Bess C."/>
            <person name="Blankenburg K."/>
            <person name="Forbes L."/>
            <person name="Fu Q."/>
            <person name="Gubbala S."/>
            <person name="Hirani K."/>
            <person name="Jayaseelan J.C."/>
            <person name="Lara F."/>
            <person name="Munidasa M."/>
            <person name="Palculict T."/>
            <person name="Patil S."/>
            <person name="Pu L.-L."/>
            <person name="Saada N."/>
            <person name="Tang L."/>
            <person name="Weissenberger G."/>
            <person name="Zhu Y."/>
            <person name="Hemphill L."/>
            <person name="Shang Y."/>
            <person name="Youmans B."/>
            <person name="Ayvaz T."/>
            <person name="Ross M."/>
            <person name="Santibanez J."/>
            <person name="Aqrawi P."/>
            <person name="Gross S."/>
            <person name="Joshi V."/>
            <person name="Fowler G."/>
            <person name="Nazareth L."/>
            <person name="Reid J."/>
            <person name="Worley K."/>
            <person name="Petrosino J."/>
            <person name="Highlander S."/>
            <person name="Gibbs R."/>
        </authorList>
    </citation>
    <scope>NUCLEOTIDE SEQUENCE [LARGE SCALE GENOMIC DNA]</scope>
    <source>
        <strain evidence="1 2">9715</strain>
    </source>
</reference>
<dbReference type="HOGENOM" id="CLU_2480145_0_0_4"/>
<dbReference type="STRING" id="1030841.HMPREF9370_0311"/>
<dbReference type="EMBL" id="AGAZ01000011">
    <property type="protein sequence ID" value="EGZ51052.1"/>
    <property type="molecule type" value="Genomic_DNA"/>
</dbReference>
<organism evidence="1 2">
    <name type="scientific">Neisseria wadsworthii 9715</name>
    <dbReference type="NCBI Taxonomy" id="1030841"/>
    <lineage>
        <taxon>Bacteria</taxon>
        <taxon>Pseudomonadati</taxon>
        <taxon>Pseudomonadota</taxon>
        <taxon>Betaproteobacteria</taxon>
        <taxon>Neisseriales</taxon>
        <taxon>Neisseriaceae</taxon>
        <taxon>Neisseria</taxon>
    </lineage>
</organism>
<evidence type="ECO:0008006" key="3">
    <source>
        <dbReference type="Google" id="ProtNLM"/>
    </source>
</evidence>
<dbReference type="AlphaFoldDB" id="G4CMK2"/>
<dbReference type="RefSeq" id="WP_009115458.1">
    <property type="nucleotide sequence ID" value="NZ_JH165159.1"/>
</dbReference>
<evidence type="ECO:0000313" key="1">
    <source>
        <dbReference type="EMBL" id="EGZ51052.1"/>
    </source>
</evidence>
<comment type="caution">
    <text evidence="1">The sequence shown here is derived from an EMBL/GenBank/DDBJ whole genome shotgun (WGS) entry which is preliminary data.</text>
</comment>
<dbReference type="PROSITE" id="PS51257">
    <property type="entry name" value="PROKAR_LIPOPROTEIN"/>
    <property type="match status" value="1"/>
</dbReference>
<proteinExistence type="predicted"/>
<name>G4CMK2_9NEIS</name>
<dbReference type="PATRIC" id="fig|1030841.3.peg.314"/>
<accession>G4CMK2</accession>
<gene>
    <name evidence="1" type="ORF">HMPREF9370_0311</name>
</gene>